<keyword evidence="1" id="KW-0175">Coiled coil</keyword>
<name>A4WQH2_CERS5</name>
<dbReference type="SUPFAM" id="SSF46689">
    <property type="entry name" value="Homeodomain-like"/>
    <property type="match status" value="1"/>
</dbReference>
<evidence type="ECO:0000313" key="2">
    <source>
        <dbReference type="EMBL" id="ABP69636.1"/>
    </source>
</evidence>
<organism evidence="2">
    <name type="scientific">Cereibacter sphaeroides (strain ATCC 17025 / ATH 2.4.3)</name>
    <name type="common">Rhodobacter sphaeroides</name>
    <dbReference type="NCBI Taxonomy" id="349102"/>
    <lineage>
        <taxon>Bacteria</taxon>
        <taxon>Pseudomonadati</taxon>
        <taxon>Pseudomonadota</taxon>
        <taxon>Alphaproteobacteria</taxon>
        <taxon>Rhodobacterales</taxon>
        <taxon>Paracoccaceae</taxon>
        <taxon>Cereibacter</taxon>
    </lineage>
</organism>
<evidence type="ECO:0000256" key="1">
    <source>
        <dbReference type="SAM" id="Coils"/>
    </source>
</evidence>
<proteinExistence type="predicted"/>
<feature type="coiled-coil region" evidence="1">
    <location>
        <begin position="120"/>
        <end position="147"/>
    </location>
</feature>
<dbReference type="eggNOG" id="COG3415">
    <property type="taxonomic scope" value="Bacteria"/>
</dbReference>
<dbReference type="HOGENOM" id="CLU_121441_0_0_5"/>
<dbReference type="InterPro" id="IPR009057">
    <property type="entry name" value="Homeodomain-like_sf"/>
</dbReference>
<dbReference type="AlphaFoldDB" id="A4WQH2"/>
<dbReference type="STRING" id="349102.Rsph17025_0730"/>
<accession>A4WQH2</accession>
<dbReference type="EMBL" id="CP000661">
    <property type="protein sequence ID" value="ABP69636.1"/>
    <property type="molecule type" value="Genomic_DNA"/>
</dbReference>
<reference evidence="2" key="1">
    <citation type="submission" date="2007-04" db="EMBL/GenBank/DDBJ databases">
        <title>Complete sequence of chromosome of Rhodobacter sphaeroides ATCC 17025.</title>
        <authorList>
            <consortium name="US DOE Joint Genome Institute"/>
            <person name="Copeland A."/>
            <person name="Lucas S."/>
            <person name="Lapidus A."/>
            <person name="Barry K."/>
            <person name="Detter J.C."/>
            <person name="Glavina del Rio T."/>
            <person name="Hammon N."/>
            <person name="Israni S."/>
            <person name="Dalin E."/>
            <person name="Tice H."/>
            <person name="Pitluck S."/>
            <person name="Chertkov O."/>
            <person name="Brettin T."/>
            <person name="Bruce D."/>
            <person name="Han C."/>
            <person name="Schmutz J."/>
            <person name="Larimer F."/>
            <person name="Land M."/>
            <person name="Hauser L."/>
            <person name="Kyrpides N."/>
            <person name="Kim E."/>
            <person name="Richardson P."/>
            <person name="Mackenzie C."/>
            <person name="Choudhary M."/>
            <person name="Donohue T.J."/>
            <person name="Kaplan S."/>
        </authorList>
    </citation>
    <scope>NUCLEOTIDE SEQUENCE [LARGE SCALE GENOMIC DNA]</scope>
    <source>
        <strain evidence="2">ATCC 17025</strain>
    </source>
</reference>
<dbReference type="KEGG" id="rsq:Rsph17025_0730"/>
<evidence type="ECO:0008006" key="3">
    <source>
        <dbReference type="Google" id="ProtNLM"/>
    </source>
</evidence>
<protein>
    <recommendedName>
        <fullName evidence="3">Transposase</fullName>
    </recommendedName>
</protein>
<gene>
    <name evidence="2" type="ordered locus">Rsph17025_0730</name>
</gene>
<sequence>MAYSPERKAAVLTKMLPPNNMPLGQLAKEEGISVATLAKWRAEARAKGQLLPDANAGPEGWTSQDKLAAVIETASMNEAELGEYCRRRGIYPEQLAVWREACARANDWERAASSRIARETRDDKKRIQQLERELARKEKALAEAAALMILRKKVEAIWDRREGEDE</sequence>